<feature type="compositionally biased region" description="Basic and acidic residues" evidence="1">
    <location>
        <begin position="521"/>
        <end position="533"/>
    </location>
</feature>
<evidence type="ECO:0000256" key="1">
    <source>
        <dbReference type="SAM" id="MobiDB-lite"/>
    </source>
</evidence>
<dbReference type="PROSITE" id="PS51318">
    <property type="entry name" value="TAT"/>
    <property type="match status" value="1"/>
</dbReference>
<dbReference type="InterPro" id="IPR012341">
    <property type="entry name" value="6hp_glycosidase-like_sf"/>
</dbReference>
<feature type="compositionally biased region" description="Basic and acidic residues" evidence="1">
    <location>
        <begin position="598"/>
        <end position="617"/>
    </location>
</feature>
<feature type="compositionally biased region" description="Low complexity" evidence="1">
    <location>
        <begin position="503"/>
        <end position="520"/>
    </location>
</feature>
<dbReference type="SUPFAM" id="SSF48208">
    <property type="entry name" value="Six-hairpin glycosidases"/>
    <property type="match status" value="1"/>
</dbReference>
<feature type="signal peptide" evidence="2">
    <location>
        <begin position="1"/>
        <end position="27"/>
    </location>
</feature>
<keyword evidence="2" id="KW-0732">Signal</keyword>
<feature type="region of interest" description="Disordered" evidence="1">
    <location>
        <begin position="503"/>
        <end position="533"/>
    </location>
</feature>
<name>A0ABP5VTE0_9ACTN</name>
<feature type="region of interest" description="Disordered" evidence="1">
    <location>
        <begin position="550"/>
        <end position="678"/>
    </location>
</feature>
<accession>A0ABP5VTE0</accession>
<dbReference type="EMBL" id="BAAARW010000005">
    <property type="protein sequence ID" value="GAA2409180.1"/>
    <property type="molecule type" value="Genomic_DNA"/>
</dbReference>
<protein>
    <recommendedName>
        <fullName evidence="5">Tat pathway signal sequence domain protein</fullName>
    </recommendedName>
</protein>
<comment type="caution">
    <text evidence="3">The sequence shown here is derived from an EMBL/GenBank/DDBJ whole genome shotgun (WGS) entry which is preliminary data.</text>
</comment>
<feature type="compositionally biased region" description="Low complexity" evidence="1">
    <location>
        <begin position="570"/>
        <end position="580"/>
    </location>
</feature>
<evidence type="ECO:0000313" key="4">
    <source>
        <dbReference type="Proteomes" id="UP001501231"/>
    </source>
</evidence>
<dbReference type="InterPro" id="IPR006311">
    <property type="entry name" value="TAT_signal"/>
</dbReference>
<proteinExistence type="predicted"/>
<feature type="region of interest" description="Disordered" evidence="1">
    <location>
        <begin position="693"/>
        <end position="765"/>
    </location>
</feature>
<feature type="chain" id="PRO_5045754108" description="Tat pathway signal sequence domain protein" evidence="2">
    <location>
        <begin position="28"/>
        <end position="765"/>
    </location>
</feature>
<evidence type="ECO:0000256" key="2">
    <source>
        <dbReference type="SAM" id="SignalP"/>
    </source>
</evidence>
<keyword evidence="4" id="KW-1185">Reference proteome</keyword>
<dbReference type="Proteomes" id="UP001501231">
    <property type="component" value="Unassembled WGS sequence"/>
</dbReference>
<feature type="compositionally biased region" description="Basic residues" evidence="1">
    <location>
        <begin position="581"/>
        <end position="597"/>
    </location>
</feature>
<dbReference type="Gene3D" id="1.50.10.10">
    <property type="match status" value="1"/>
</dbReference>
<feature type="compositionally biased region" description="Basic and acidic residues" evidence="1">
    <location>
        <begin position="693"/>
        <end position="710"/>
    </location>
</feature>
<evidence type="ECO:0008006" key="5">
    <source>
        <dbReference type="Google" id="ProtNLM"/>
    </source>
</evidence>
<gene>
    <name evidence="3" type="ORF">GCM10010191_17200</name>
</gene>
<feature type="region of interest" description="Disordered" evidence="1">
    <location>
        <begin position="20"/>
        <end position="41"/>
    </location>
</feature>
<evidence type="ECO:0000313" key="3">
    <source>
        <dbReference type="EMBL" id="GAA2409180.1"/>
    </source>
</evidence>
<organism evidence="3 4">
    <name type="scientific">Actinomadura vinacea</name>
    <dbReference type="NCBI Taxonomy" id="115336"/>
    <lineage>
        <taxon>Bacteria</taxon>
        <taxon>Bacillati</taxon>
        <taxon>Actinomycetota</taxon>
        <taxon>Actinomycetes</taxon>
        <taxon>Streptosporangiales</taxon>
        <taxon>Thermomonosporaceae</taxon>
        <taxon>Actinomadura</taxon>
    </lineage>
</organism>
<reference evidence="4" key="1">
    <citation type="journal article" date="2019" name="Int. J. Syst. Evol. Microbiol.">
        <title>The Global Catalogue of Microorganisms (GCM) 10K type strain sequencing project: providing services to taxonomists for standard genome sequencing and annotation.</title>
        <authorList>
            <consortium name="The Broad Institute Genomics Platform"/>
            <consortium name="The Broad Institute Genome Sequencing Center for Infectious Disease"/>
            <person name="Wu L."/>
            <person name="Ma J."/>
        </authorList>
    </citation>
    <scope>NUCLEOTIDE SEQUENCE [LARGE SCALE GENOMIC DNA]</scope>
    <source>
        <strain evidence="4">JCM 3325</strain>
    </source>
</reference>
<dbReference type="InterPro" id="IPR008928">
    <property type="entry name" value="6-hairpin_glycosidase_sf"/>
</dbReference>
<sequence>MLKRRTVLKGAGGTTAASLLASPAAHADETAPAGRPGHERIDREKVVARHAIERTASDPGLPLQVGNGNIAFGADITGLQTFLPFATMSQWGWHEDPLPEGQKLEDYQGTAWDTYGRPIRYWTDEAGHPDLYNWLRGNPHRINLGRIGLSLRTSGGREATEADLTGRHQRLDLWTGILTSRFTFDGAPVTVETACHPTLDAIAVRVDSPLVETGRLTVYVDFPYATAEGQGKFSAPFVGFWDRPDAHSTELRPQGAARARITHRMDDTAYHVALTWNAAAGKLKRNGGGHRRTLTGARGRRIELTCLFYPDDPRGDGARTGAPPAASVARAAAGWWPEFWRSGGAVDLSGSRDPRWRELERRIVHSQFSMAVNESGQHPPQESGLVNNGWFGKFHMEMIVWHSAHHALWKRWPLLDRSLGVYRDQLPSALERARRQGFRGARWTKMTSPEGRDSPGLQNALLLWQMPHPIFFAELEYRARPDPGHAPQVARRRLRHGRLPRLVRLPRGGDGAVRARPAGGPRERAERSEGHREPCAGAVVLAFRAADGGGVAQAARPGPRPPLGRGAGRPGPAARPGRQVRAVRGRPGHVDRARHRPSGPDRPARDAAGRRCGRPDDAGDGAAGVRELAGRRPLQLGLSGAGDERRAPGRPGPGRRLPAAPEVRLHRRGPPGEREGGRAVAVLPGRGRAAVRGRADVRGLGRRPGSERSRLPRRRLDRAVGGTRQGHLTGRPLLGRGGATRPSRGSPGHTGGRGPRETGSVTPCV</sequence>